<reference evidence="3" key="1">
    <citation type="journal article" date="2019" name="Int. J. Syst. Evol. Microbiol.">
        <title>The Global Catalogue of Microorganisms (GCM) 10K type strain sequencing project: providing services to taxonomists for standard genome sequencing and annotation.</title>
        <authorList>
            <consortium name="The Broad Institute Genomics Platform"/>
            <consortium name="The Broad Institute Genome Sequencing Center for Infectious Disease"/>
            <person name="Wu L."/>
            <person name="Ma J."/>
        </authorList>
    </citation>
    <scope>NUCLEOTIDE SEQUENCE [LARGE SCALE GENOMIC DNA]</scope>
    <source>
        <strain evidence="3">CGMCC 4.1648</strain>
    </source>
</reference>
<dbReference type="EMBL" id="JBHSJD010000002">
    <property type="protein sequence ID" value="MFC5021373.1"/>
    <property type="molecule type" value="Genomic_DNA"/>
</dbReference>
<dbReference type="Proteomes" id="UP001595829">
    <property type="component" value="Unassembled WGS sequence"/>
</dbReference>
<comment type="caution">
    <text evidence="2">The sequence shown here is derived from an EMBL/GenBank/DDBJ whole genome shotgun (WGS) entry which is preliminary data.</text>
</comment>
<keyword evidence="3" id="KW-1185">Reference proteome</keyword>
<evidence type="ECO:0008006" key="4">
    <source>
        <dbReference type="Google" id="ProtNLM"/>
    </source>
</evidence>
<feature type="signal peptide" evidence="1">
    <location>
        <begin position="1"/>
        <end position="30"/>
    </location>
</feature>
<dbReference type="RefSeq" id="WP_345693340.1">
    <property type="nucleotide sequence ID" value="NZ_BAABIT010000001.1"/>
</dbReference>
<evidence type="ECO:0000313" key="3">
    <source>
        <dbReference type="Proteomes" id="UP001595829"/>
    </source>
</evidence>
<evidence type="ECO:0000256" key="1">
    <source>
        <dbReference type="SAM" id="SignalP"/>
    </source>
</evidence>
<gene>
    <name evidence="2" type="ORF">ACFPM3_04290</name>
</gene>
<keyword evidence="1" id="KW-0732">Signal</keyword>
<evidence type="ECO:0000313" key="2">
    <source>
        <dbReference type="EMBL" id="MFC5021373.1"/>
    </source>
</evidence>
<feature type="chain" id="PRO_5047185735" description="SH3 domain-containing protein" evidence="1">
    <location>
        <begin position="31"/>
        <end position="128"/>
    </location>
</feature>
<protein>
    <recommendedName>
        <fullName evidence="4">SH3 domain-containing protein</fullName>
    </recommendedName>
</protein>
<sequence length="128" mass="13461">MSQRTIRLATAGLAAGAALALFGASGTAHAGAAGFYVSLQTHSNVRAAATTNSSLILNTGSTKDRYYLDGVCYARGQYVKVGSYGTDVWYKGHVHDGVDVTQPVRHNVWVWGGNVNIGKDPSDSVGRC</sequence>
<organism evidence="2 3">
    <name type="scientific">Streptomyces coeruleoprunus</name>
    <dbReference type="NCBI Taxonomy" id="285563"/>
    <lineage>
        <taxon>Bacteria</taxon>
        <taxon>Bacillati</taxon>
        <taxon>Actinomycetota</taxon>
        <taxon>Actinomycetes</taxon>
        <taxon>Kitasatosporales</taxon>
        <taxon>Streptomycetaceae</taxon>
        <taxon>Streptomyces</taxon>
    </lineage>
</organism>
<accession>A0ABV9XBT8</accession>
<name>A0ABV9XBT8_9ACTN</name>
<proteinExistence type="predicted"/>